<organism evidence="4 5">
    <name type="scientific">Hyalangium minutum</name>
    <dbReference type="NCBI Taxonomy" id="394096"/>
    <lineage>
        <taxon>Bacteria</taxon>
        <taxon>Pseudomonadati</taxon>
        <taxon>Myxococcota</taxon>
        <taxon>Myxococcia</taxon>
        <taxon>Myxococcales</taxon>
        <taxon>Cystobacterineae</taxon>
        <taxon>Archangiaceae</taxon>
        <taxon>Hyalangium</taxon>
    </lineage>
</organism>
<dbReference type="AlphaFoldDB" id="A0A085VZ99"/>
<comment type="caution">
    <text evidence="4">The sequence shown here is derived from an EMBL/GenBank/DDBJ whole genome shotgun (WGS) entry which is preliminary data.</text>
</comment>
<dbReference type="STRING" id="394096.DB31_4675"/>
<proteinExistence type="inferred from homology"/>
<dbReference type="GO" id="GO:0016887">
    <property type="term" value="F:ATP hydrolysis activity"/>
    <property type="evidence" value="ECO:0007669"/>
    <property type="project" value="InterPro"/>
</dbReference>
<dbReference type="InterPro" id="IPR006321">
    <property type="entry name" value="PilT/PilU"/>
</dbReference>
<feature type="compositionally biased region" description="Polar residues" evidence="2">
    <location>
        <begin position="188"/>
        <end position="199"/>
    </location>
</feature>
<dbReference type="InterPro" id="IPR003593">
    <property type="entry name" value="AAA+_ATPase"/>
</dbReference>
<dbReference type="PATRIC" id="fig|394096.3.peg.8407"/>
<protein>
    <submittedName>
        <fullName evidence="4">Twitching motility protein PilT</fullName>
    </submittedName>
</protein>
<feature type="region of interest" description="Disordered" evidence="2">
    <location>
        <begin position="231"/>
        <end position="349"/>
    </location>
</feature>
<dbReference type="Gene3D" id="3.30.450.90">
    <property type="match status" value="1"/>
</dbReference>
<evidence type="ECO:0000256" key="1">
    <source>
        <dbReference type="ARBA" id="ARBA00006611"/>
    </source>
</evidence>
<dbReference type="NCBIfam" id="TIGR01420">
    <property type="entry name" value="pilT_fam"/>
    <property type="match status" value="1"/>
</dbReference>
<evidence type="ECO:0000313" key="4">
    <source>
        <dbReference type="EMBL" id="KFE60762.1"/>
    </source>
</evidence>
<name>A0A085VZ99_9BACT</name>
<evidence type="ECO:0000313" key="5">
    <source>
        <dbReference type="Proteomes" id="UP000028725"/>
    </source>
</evidence>
<dbReference type="InterPro" id="IPR050921">
    <property type="entry name" value="T4SS_GSP_E_ATPase"/>
</dbReference>
<reference evidence="4 5" key="1">
    <citation type="submission" date="2014-04" db="EMBL/GenBank/DDBJ databases">
        <title>Genome assembly of Hyalangium minutum DSM 14724.</title>
        <authorList>
            <person name="Sharma G."/>
            <person name="Subramanian S."/>
        </authorList>
    </citation>
    <scope>NUCLEOTIDE SEQUENCE [LARGE SCALE GENOMIC DNA]</scope>
    <source>
        <strain evidence="4 5">DSM 14724</strain>
    </source>
</reference>
<dbReference type="EMBL" id="JMCB01000028">
    <property type="protein sequence ID" value="KFE60762.1"/>
    <property type="molecule type" value="Genomic_DNA"/>
</dbReference>
<feature type="region of interest" description="Disordered" evidence="2">
    <location>
        <begin position="702"/>
        <end position="728"/>
    </location>
</feature>
<sequence length="728" mass="77475">MKPLAELLRYLSHPAITEIALTTGRCPMIKSVNGYEPVDSSVLTDEELNRTLLTMVGPARAASVTEKPMKWSVRAEGMATLAVVAVRRSEGLSMRVMRTGDATSSNPGRPLETTPAPGSGVNTAAASRIPETTPRPGTTSVPPAEPPPAEASAASAPPDPRDILPPTVAPLVPPPRRPSVTGLRVIKASSSGTQETSAPASAGALPNFPKTLSPLPPAPAALLPTPVQTVVPSSTTEMPTAPYSIPPQFGPDALPVVPPSSVAQASPSPKQAPMAFPPPATTERPPPPVPTPLPVDLAPPPSMEDSSIDISIQEPEPEQAEAPAQAPEPEKEEHTRQLQVRPQLPPRSRPDFWRDLPALMEEARRIGASDLHIVSGRPALFRVAGELKPDGEPLPPKRVEQMVLSQVPARLRAAFDRDGSCDFALQSEAQGRFRVNVCRQRSGLKGSFRLIPKDLPSLESLGLPVELIRATRYAHGLVFITGPSGHGKTSTLAALVEILNRETRRHILTVEDPVEFVHPRKRGLISQREVGTNTRSVASALKAALREDADVIVVGELRDAETVRLALTASETGRLVLCTMNTPNSAKTLRRIIDQFPASEQAQVRYTLGSHLRLIVSQRLVPSAAGGSLVAAAEVLPGSVGLSHLIHDDALSQLPALMQRAREQGAVRLEAALAELVRSRKTTLEIARDYAESPEVLEALVSGTAPELPPEPGSGGRKLAPLMDRKSA</sequence>
<dbReference type="Proteomes" id="UP000028725">
    <property type="component" value="Unassembled WGS sequence"/>
</dbReference>
<feature type="region of interest" description="Disordered" evidence="2">
    <location>
        <begin position="95"/>
        <end position="211"/>
    </location>
</feature>
<dbReference type="Gene3D" id="3.40.50.300">
    <property type="entry name" value="P-loop containing nucleotide triphosphate hydrolases"/>
    <property type="match status" value="1"/>
</dbReference>
<gene>
    <name evidence="4" type="ORF">DB31_4675</name>
</gene>
<evidence type="ECO:0000256" key="2">
    <source>
        <dbReference type="SAM" id="MobiDB-lite"/>
    </source>
</evidence>
<feature type="compositionally biased region" description="Pro residues" evidence="2">
    <location>
        <begin position="167"/>
        <end position="177"/>
    </location>
</feature>
<dbReference type="SMART" id="SM00382">
    <property type="entry name" value="AAA"/>
    <property type="match status" value="1"/>
</dbReference>
<dbReference type="GO" id="GO:0005524">
    <property type="term" value="F:ATP binding"/>
    <property type="evidence" value="ECO:0007669"/>
    <property type="project" value="InterPro"/>
</dbReference>
<feature type="compositionally biased region" description="Low complexity" evidence="2">
    <location>
        <begin position="259"/>
        <end position="273"/>
    </location>
</feature>
<accession>A0A085VZ99</accession>
<keyword evidence="5" id="KW-1185">Reference proteome</keyword>
<dbReference type="Pfam" id="PF00437">
    <property type="entry name" value="T2SSE"/>
    <property type="match status" value="1"/>
</dbReference>
<dbReference type="PANTHER" id="PTHR30486:SF6">
    <property type="entry name" value="TYPE IV PILUS RETRACTATION ATPASE PILT"/>
    <property type="match status" value="1"/>
</dbReference>
<feature type="compositionally biased region" description="Pro residues" evidence="2">
    <location>
        <begin position="275"/>
        <end position="302"/>
    </location>
</feature>
<dbReference type="InterPro" id="IPR001482">
    <property type="entry name" value="T2SS/T4SS_dom"/>
</dbReference>
<dbReference type="InterPro" id="IPR027417">
    <property type="entry name" value="P-loop_NTPase"/>
</dbReference>
<evidence type="ECO:0000259" key="3">
    <source>
        <dbReference type="SMART" id="SM00382"/>
    </source>
</evidence>
<dbReference type="SUPFAM" id="SSF52540">
    <property type="entry name" value="P-loop containing nucleoside triphosphate hydrolases"/>
    <property type="match status" value="1"/>
</dbReference>
<feature type="domain" description="AAA+ ATPase" evidence="3">
    <location>
        <begin position="474"/>
        <end position="608"/>
    </location>
</feature>
<dbReference type="RefSeq" id="WP_052420651.1">
    <property type="nucleotide sequence ID" value="NZ_JMCB01000028.1"/>
</dbReference>
<comment type="similarity">
    <text evidence="1">Belongs to the GSP E family.</text>
</comment>
<dbReference type="PANTHER" id="PTHR30486">
    <property type="entry name" value="TWITCHING MOTILITY PROTEIN PILT"/>
    <property type="match status" value="1"/>
</dbReference>